<feature type="transmembrane region" description="Helical" evidence="1">
    <location>
        <begin position="12"/>
        <end position="32"/>
    </location>
</feature>
<dbReference type="Proteomes" id="UP001185028">
    <property type="component" value="Unassembled WGS sequence"/>
</dbReference>
<dbReference type="RefSeq" id="WP_188773651.1">
    <property type="nucleotide sequence ID" value="NZ_BMMB01000001.1"/>
</dbReference>
<accession>A0ABU1IW37</accession>
<evidence type="ECO:0000256" key="1">
    <source>
        <dbReference type="SAM" id="Phobius"/>
    </source>
</evidence>
<dbReference type="NCBIfam" id="TIGR03177">
    <property type="entry name" value="pilus_cpaB"/>
    <property type="match status" value="1"/>
</dbReference>
<keyword evidence="1" id="KW-0812">Transmembrane</keyword>
<dbReference type="CDD" id="cd11614">
    <property type="entry name" value="SAF_CpaB_FlgA_like"/>
    <property type="match status" value="1"/>
</dbReference>
<sequence>MKRLLDRYLNRTTKMLVLIVLALIVFMVSYKWQQAKLADQRVTVPVLVAKADILPYQELDDTNSEVQQRVKSDVPTDALTDIKQLENGQRFASGIGFSQGSMIRQNYLTTASQSAKGSSVALKQGEYELGVKVDLPTAAGGEVRAGSKVDVIAYVGRDNQGTVRSDPVLKGIEVQTVFDSQGGIINSSDADGNRTVPGVVVLRVNEQQRNLIVGYQESGKVYLAPAGQQK</sequence>
<keyword evidence="1" id="KW-1133">Transmembrane helix</keyword>
<dbReference type="InterPro" id="IPR031571">
    <property type="entry name" value="RcpC_dom"/>
</dbReference>
<evidence type="ECO:0000259" key="2">
    <source>
        <dbReference type="Pfam" id="PF16976"/>
    </source>
</evidence>
<dbReference type="InterPro" id="IPR017592">
    <property type="entry name" value="Pilus_assmbl_Flp-typ_CpaB"/>
</dbReference>
<dbReference type="EMBL" id="JAVDQH010000004">
    <property type="protein sequence ID" value="MDR6243465.1"/>
    <property type="molecule type" value="Genomic_DNA"/>
</dbReference>
<protein>
    <submittedName>
        <fullName evidence="3">Flp pilus assembly protein CpaB</fullName>
    </submittedName>
</protein>
<keyword evidence="4" id="KW-1185">Reference proteome</keyword>
<organism evidence="3 4">
    <name type="scientific">Paenibacillus hunanensis</name>
    <dbReference type="NCBI Taxonomy" id="539262"/>
    <lineage>
        <taxon>Bacteria</taxon>
        <taxon>Bacillati</taxon>
        <taxon>Bacillota</taxon>
        <taxon>Bacilli</taxon>
        <taxon>Bacillales</taxon>
        <taxon>Paenibacillaceae</taxon>
        <taxon>Paenibacillus</taxon>
    </lineage>
</organism>
<reference evidence="3 4" key="1">
    <citation type="submission" date="2023-07" db="EMBL/GenBank/DDBJ databases">
        <title>Genomic Encyclopedia of Type Strains, Phase IV (KMG-IV): sequencing the most valuable type-strain genomes for metagenomic binning, comparative biology and taxonomic classification.</title>
        <authorList>
            <person name="Goeker M."/>
        </authorList>
    </citation>
    <scope>NUCLEOTIDE SEQUENCE [LARGE SCALE GENOMIC DNA]</scope>
    <source>
        <strain evidence="3 4">DSM 22170</strain>
    </source>
</reference>
<dbReference type="Pfam" id="PF16976">
    <property type="entry name" value="RcpC"/>
    <property type="match status" value="1"/>
</dbReference>
<proteinExistence type="predicted"/>
<name>A0ABU1IW37_9BACL</name>
<gene>
    <name evidence="3" type="ORF">JOC58_001352</name>
</gene>
<keyword evidence="1" id="KW-0472">Membrane</keyword>
<feature type="domain" description="Flp pilus assembly protein RcpC/CpaB" evidence="2">
    <location>
        <begin position="119"/>
        <end position="224"/>
    </location>
</feature>
<comment type="caution">
    <text evidence="3">The sequence shown here is derived from an EMBL/GenBank/DDBJ whole genome shotgun (WGS) entry which is preliminary data.</text>
</comment>
<evidence type="ECO:0000313" key="3">
    <source>
        <dbReference type="EMBL" id="MDR6243465.1"/>
    </source>
</evidence>
<evidence type="ECO:0000313" key="4">
    <source>
        <dbReference type="Proteomes" id="UP001185028"/>
    </source>
</evidence>